<organism evidence="10">
    <name type="scientific">Timspurckia oligopyrenoides</name>
    <dbReference type="NCBI Taxonomy" id="708627"/>
    <lineage>
        <taxon>Eukaryota</taxon>
        <taxon>Rhodophyta</taxon>
        <taxon>Bangiophyceae</taxon>
        <taxon>Porphyridiales</taxon>
        <taxon>Porphyridiaceae</taxon>
        <taxon>Timspurckia</taxon>
    </lineage>
</organism>
<protein>
    <recommendedName>
        <fullName evidence="6">18S rRNA aminocarboxypropyltransferase</fullName>
        <ecNumber evidence="6">2.5.1.157</ecNumber>
    </recommendedName>
</protein>
<comment type="function">
    <text evidence="6">Aminocarboxypropyltransferase that catalyzes the aminocarboxypropyl transfer on pseudouridine in 18S rRNA. It constitutes the last step in biosynthesis of the hypermodified N1-methyl-N3-(3-amino-3-carboxypropyl) pseudouridine (m1acp3-Psi).</text>
</comment>
<proteinExistence type="inferred from homology"/>
<feature type="domain" description="RNase L inhibitor RLI-like possible metal-binding" evidence="9">
    <location>
        <begin position="10"/>
        <end position="35"/>
    </location>
</feature>
<feature type="binding site" evidence="6">
    <location>
        <position position="24"/>
    </location>
    <ligand>
        <name>S-adenosyl-L-methionine</name>
        <dbReference type="ChEBI" id="CHEBI:59789"/>
    </ligand>
</feature>
<comment type="similarity">
    <text evidence="6">Belongs to the TDD superfamily. TSR3 family.</text>
</comment>
<dbReference type="EC" id="2.5.1.157" evidence="6"/>
<evidence type="ECO:0000256" key="5">
    <source>
        <dbReference type="ARBA" id="ARBA00022691"/>
    </source>
</evidence>
<evidence type="ECO:0000256" key="6">
    <source>
        <dbReference type="HAMAP-Rule" id="MF_03146"/>
    </source>
</evidence>
<keyword evidence="4 6" id="KW-0808">Transferase</keyword>
<dbReference type="InterPro" id="IPR022968">
    <property type="entry name" value="Tsr3-like"/>
</dbReference>
<dbReference type="Pfam" id="PF04068">
    <property type="entry name" value="Fer4_RLI"/>
    <property type="match status" value="1"/>
</dbReference>
<feature type="binding site" evidence="6">
    <location>
        <position position="97"/>
    </location>
    <ligand>
        <name>S-adenosyl-L-methionine</name>
        <dbReference type="ChEBI" id="CHEBI:59789"/>
    </ligand>
</feature>
<keyword evidence="3 6" id="KW-0698">rRNA processing</keyword>
<feature type="domain" description="16S/18S rRNA aminocarboxypropyltransferase Tsr3 C-terminal" evidence="8">
    <location>
        <begin position="47"/>
        <end position="171"/>
    </location>
</feature>
<evidence type="ECO:0000256" key="2">
    <source>
        <dbReference type="ARBA" id="ARBA00022517"/>
    </source>
</evidence>
<name>A0A7S1ES72_9RHOD</name>
<evidence type="ECO:0000256" key="3">
    <source>
        <dbReference type="ARBA" id="ARBA00022552"/>
    </source>
</evidence>
<dbReference type="PANTHER" id="PTHR20426">
    <property type="entry name" value="RIBOSOME BIOGENESIS PROTEIN TSR3 HOMOLOG"/>
    <property type="match status" value="1"/>
</dbReference>
<dbReference type="InterPro" id="IPR007177">
    <property type="entry name" value="Tsr3_C"/>
</dbReference>
<comment type="caution">
    <text evidence="6">Lacks conserved residue(s) required for the propagation of feature annotation.</text>
</comment>
<accession>A0A7S1ES72</accession>
<dbReference type="GO" id="GO:1904047">
    <property type="term" value="F:S-adenosyl-L-methionine binding"/>
    <property type="evidence" value="ECO:0007669"/>
    <property type="project" value="UniProtKB-UniRule"/>
</dbReference>
<feature type="region of interest" description="Disordered" evidence="7">
    <location>
        <begin position="215"/>
        <end position="252"/>
    </location>
</feature>
<keyword evidence="2 6" id="KW-0690">Ribosome biogenesis</keyword>
<gene>
    <name evidence="10" type="ORF">TOLI1172_LOCUS4851</name>
</gene>
<comment type="catalytic activity">
    <reaction evidence="6">
        <text>an N(1)-methylpseudouridine in rRNA + S-adenosyl-L-methionine = N(1)-methyl-N(3)-[(3S)-3-amino-3-carboxypropyl]pseudouridine in rRNA + S-methyl-5'-thioadenosine + H(+)</text>
        <dbReference type="Rhea" id="RHEA:63296"/>
        <dbReference type="Rhea" id="RHEA-COMP:11634"/>
        <dbReference type="Rhea" id="RHEA-COMP:16310"/>
        <dbReference type="ChEBI" id="CHEBI:15378"/>
        <dbReference type="ChEBI" id="CHEBI:17509"/>
        <dbReference type="ChEBI" id="CHEBI:59789"/>
        <dbReference type="ChEBI" id="CHEBI:74890"/>
        <dbReference type="ChEBI" id="CHEBI:146234"/>
        <dbReference type="EC" id="2.5.1.157"/>
    </reaction>
</comment>
<evidence type="ECO:0000256" key="4">
    <source>
        <dbReference type="ARBA" id="ARBA00022679"/>
    </source>
</evidence>
<evidence type="ECO:0000259" key="9">
    <source>
        <dbReference type="Pfam" id="PF04068"/>
    </source>
</evidence>
<dbReference type="EMBL" id="HBFP01006783">
    <property type="protein sequence ID" value="CAD8820459.1"/>
    <property type="molecule type" value="Transcribed_RNA"/>
</dbReference>
<feature type="compositionally biased region" description="Acidic residues" evidence="7">
    <location>
        <begin position="283"/>
        <end position="292"/>
    </location>
</feature>
<dbReference type="GO" id="GO:0106388">
    <property type="term" value="F:rRNA small subunit aminocarboxypropyltransferase activity"/>
    <property type="evidence" value="ECO:0007669"/>
    <property type="project" value="UniProtKB-EC"/>
</dbReference>
<feature type="region of interest" description="Disordered" evidence="7">
    <location>
        <begin position="273"/>
        <end position="292"/>
    </location>
</feature>
<keyword evidence="5 6" id="KW-0949">S-adenosyl-L-methionine</keyword>
<dbReference type="Pfam" id="PF04034">
    <property type="entry name" value="Ribo_biogen_C"/>
    <property type="match status" value="1"/>
</dbReference>
<dbReference type="AlphaFoldDB" id="A0A7S1ES72"/>
<dbReference type="PANTHER" id="PTHR20426:SF0">
    <property type="entry name" value="18S RRNA AMINOCARBOXYPROPYLTRANSFERASE"/>
    <property type="match status" value="1"/>
</dbReference>
<sequence>MEREKREAVLYMLDYGQCDTTKCSGRKLYKLNLIKSRKPASRCSGLVLVPGARHILYGIDDLLYFNSGGLGVVDCSWAKIDSESVNIALLKGQKRVLPFLVAANPVNFGKPFRLNCAEALAAGLELLGESKRARDVLNVFRWGNGFWGLNSERFEKYKKCTSREELEAVSRKEVEMLESVPRVGLTWESVLEEENGSGWNGNRDENAALALRWTRRETSSDSDEESEGDSDLDDIQSVEGADRNEEEVDDDNNVLEGLAIRICNPFQSVNNQLSSNNSHHNDDDLDDIGDIA</sequence>
<evidence type="ECO:0000313" key="10">
    <source>
        <dbReference type="EMBL" id="CAD8820459.1"/>
    </source>
</evidence>
<dbReference type="InterPro" id="IPR007209">
    <property type="entry name" value="RNaseL-inhib-like_metal-bd_dom"/>
</dbReference>
<feature type="compositionally biased region" description="Acidic residues" evidence="7">
    <location>
        <begin position="220"/>
        <end position="236"/>
    </location>
</feature>
<keyword evidence="1" id="KW-0963">Cytoplasm</keyword>
<dbReference type="GO" id="GO:0000455">
    <property type="term" value="P:enzyme-directed rRNA pseudouridine synthesis"/>
    <property type="evidence" value="ECO:0007669"/>
    <property type="project" value="UniProtKB-UniRule"/>
</dbReference>
<evidence type="ECO:0000256" key="7">
    <source>
        <dbReference type="SAM" id="MobiDB-lite"/>
    </source>
</evidence>
<evidence type="ECO:0000256" key="1">
    <source>
        <dbReference type="ARBA" id="ARBA00022490"/>
    </source>
</evidence>
<reference evidence="10" key="1">
    <citation type="submission" date="2021-01" db="EMBL/GenBank/DDBJ databases">
        <authorList>
            <person name="Corre E."/>
            <person name="Pelletier E."/>
            <person name="Niang G."/>
            <person name="Scheremetjew M."/>
            <person name="Finn R."/>
            <person name="Kale V."/>
            <person name="Holt S."/>
            <person name="Cochrane G."/>
            <person name="Meng A."/>
            <person name="Brown T."/>
            <person name="Cohen L."/>
        </authorList>
    </citation>
    <scope>NUCLEOTIDE SEQUENCE</scope>
    <source>
        <strain evidence="10">CCMP3278</strain>
    </source>
</reference>
<dbReference type="HAMAP" id="MF_01116">
    <property type="entry name" value="TSR3"/>
    <property type="match status" value="1"/>
</dbReference>
<feature type="binding site" evidence="6">
    <location>
        <position position="73"/>
    </location>
    <ligand>
        <name>S-adenosyl-L-methionine</name>
        <dbReference type="ChEBI" id="CHEBI:59789"/>
    </ligand>
</feature>
<evidence type="ECO:0000259" key="8">
    <source>
        <dbReference type="Pfam" id="PF04034"/>
    </source>
</evidence>